<dbReference type="PATRIC" id="fig|649747.3.peg.4217"/>
<proteinExistence type="predicted"/>
<reference evidence="1 2" key="1">
    <citation type="submission" date="2013-08" db="EMBL/GenBank/DDBJ databases">
        <authorList>
            <person name="Weinstock G."/>
            <person name="Sodergren E."/>
            <person name="Wylie T."/>
            <person name="Fulton L."/>
            <person name="Fulton R."/>
            <person name="Fronick C."/>
            <person name="O'Laughlin M."/>
            <person name="Godfrey J."/>
            <person name="Miner T."/>
            <person name="Herter B."/>
            <person name="Appelbaum E."/>
            <person name="Cordes M."/>
            <person name="Lek S."/>
            <person name="Wollam A."/>
            <person name="Pepin K.H."/>
            <person name="Palsikar V.B."/>
            <person name="Mitreva M."/>
            <person name="Wilson R.K."/>
        </authorList>
    </citation>
    <scope>NUCLEOTIDE SEQUENCE [LARGE SCALE GENOMIC DNA]</scope>
    <source>
        <strain evidence="1 2">ATCC 12856</strain>
    </source>
</reference>
<dbReference type="HOGENOM" id="CLU_2353751_0_0_9"/>
<organism evidence="1 2">
    <name type="scientific">Aneurinibacillus aneurinilyticus ATCC 12856</name>
    <dbReference type="NCBI Taxonomy" id="649747"/>
    <lineage>
        <taxon>Bacteria</taxon>
        <taxon>Bacillati</taxon>
        <taxon>Bacillota</taxon>
        <taxon>Bacilli</taxon>
        <taxon>Bacillales</taxon>
        <taxon>Paenibacillaceae</taxon>
        <taxon>Aneurinibacillus group</taxon>
        <taxon>Aneurinibacillus</taxon>
    </lineage>
</organism>
<dbReference type="AlphaFoldDB" id="U1WX03"/>
<protein>
    <submittedName>
        <fullName evidence="1">Uncharacterized protein</fullName>
    </submittedName>
</protein>
<gene>
    <name evidence="1" type="ORF">HMPREF0083_04686</name>
</gene>
<evidence type="ECO:0000313" key="2">
    <source>
        <dbReference type="Proteomes" id="UP000016511"/>
    </source>
</evidence>
<dbReference type="GeneID" id="92841188"/>
<name>U1WX03_ANEAE</name>
<dbReference type="EMBL" id="AWSJ01000287">
    <property type="protein sequence ID" value="ERI07215.1"/>
    <property type="molecule type" value="Genomic_DNA"/>
</dbReference>
<dbReference type="RefSeq" id="WP_021624102.1">
    <property type="nucleotide sequence ID" value="NZ_KE952892.1"/>
</dbReference>
<sequence length="96" mass="11277">MMEGLKIGEESAGKLDTNQIAIANEFYLKLKKYEEDIKLRDAFLPVIRIMYTEKYHGPNEGILRNTLKALAEEYESNYSNEYWVSDIESNIRYAFK</sequence>
<evidence type="ECO:0000313" key="1">
    <source>
        <dbReference type="EMBL" id="ERI07215.1"/>
    </source>
</evidence>
<comment type="caution">
    <text evidence="1">The sequence shown here is derived from an EMBL/GenBank/DDBJ whole genome shotgun (WGS) entry which is preliminary data.</text>
</comment>
<keyword evidence="2" id="KW-1185">Reference proteome</keyword>
<accession>U1WX03</accession>
<dbReference type="Proteomes" id="UP000016511">
    <property type="component" value="Unassembled WGS sequence"/>
</dbReference>